<protein>
    <recommendedName>
        <fullName evidence="3">ClpX-type ZB domain-containing protein</fullName>
    </recommendedName>
</protein>
<name>A0A1M7UB37_9ACTN</name>
<dbReference type="AlphaFoldDB" id="A0A1M7UB37"/>
<evidence type="ECO:0000313" key="1">
    <source>
        <dbReference type="EMBL" id="SHN80060.1"/>
    </source>
</evidence>
<evidence type="ECO:0008006" key="3">
    <source>
        <dbReference type="Google" id="ProtNLM"/>
    </source>
</evidence>
<dbReference type="Proteomes" id="UP000184428">
    <property type="component" value="Unassembled WGS sequence"/>
</dbReference>
<reference evidence="1 2" key="1">
    <citation type="submission" date="2016-12" db="EMBL/GenBank/DDBJ databases">
        <authorList>
            <person name="Song W.-J."/>
            <person name="Kurnit D.M."/>
        </authorList>
    </citation>
    <scope>NUCLEOTIDE SEQUENCE [LARGE SCALE GENOMIC DNA]</scope>
    <source>
        <strain evidence="1 2">DSM 43162</strain>
    </source>
</reference>
<evidence type="ECO:0000313" key="2">
    <source>
        <dbReference type="Proteomes" id="UP000184428"/>
    </source>
</evidence>
<proteinExistence type="predicted"/>
<organism evidence="1 2">
    <name type="scientific">Geodermatophilus obscurus</name>
    <dbReference type="NCBI Taxonomy" id="1861"/>
    <lineage>
        <taxon>Bacteria</taxon>
        <taxon>Bacillati</taxon>
        <taxon>Actinomycetota</taxon>
        <taxon>Actinomycetes</taxon>
        <taxon>Geodermatophilales</taxon>
        <taxon>Geodermatophilaceae</taxon>
        <taxon>Geodermatophilus</taxon>
    </lineage>
</organism>
<sequence length="40" mass="4485">MCGCCGRDLPRTTVHELGGTSEVYVCRRCALWMAARIGRR</sequence>
<dbReference type="EMBL" id="FRDM01000014">
    <property type="protein sequence ID" value="SHN80060.1"/>
    <property type="molecule type" value="Genomic_DNA"/>
</dbReference>
<gene>
    <name evidence="1" type="ORF">SAMN05660350_02851</name>
</gene>
<accession>A0A1M7UB37</accession>